<organism evidence="1 2">
    <name type="scientific">Fulvimarina manganoxydans</name>
    <dbReference type="NCBI Taxonomy" id="937218"/>
    <lineage>
        <taxon>Bacteria</taxon>
        <taxon>Pseudomonadati</taxon>
        <taxon>Pseudomonadota</taxon>
        <taxon>Alphaproteobacteria</taxon>
        <taxon>Hyphomicrobiales</taxon>
        <taxon>Aurantimonadaceae</taxon>
        <taxon>Fulvimarina</taxon>
    </lineage>
</organism>
<dbReference type="Gene3D" id="1.10.10.410">
    <property type="match status" value="1"/>
</dbReference>
<gene>
    <name evidence="1" type="ORF">SAMN06297251_106120</name>
</gene>
<dbReference type="Gene3D" id="1.10.1510.10">
    <property type="entry name" value="Uncharacterised protein YqeY/AIM41 PF09424, N-terminal domain"/>
    <property type="match status" value="1"/>
</dbReference>
<dbReference type="PANTHER" id="PTHR28055">
    <property type="entry name" value="ALTERED INHERITANCE OF MITOCHONDRIA PROTEIN 41, MITOCHONDRIAL"/>
    <property type="match status" value="1"/>
</dbReference>
<evidence type="ECO:0008006" key="3">
    <source>
        <dbReference type="Google" id="ProtNLM"/>
    </source>
</evidence>
<evidence type="ECO:0000313" key="1">
    <source>
        <dbReference type="EMBL" id="SMC71546.1"/>
    </source>
</evidence>
<dbReference type="STRING" id="937218.SAMN06297251_106120"/>
<dbReference type="EMBL" id="FWXR01000006">
    <property type="protein sequence ID" value="SMC71546.1"/>
    <property type="molecule type" value="Genomic_DNA"/>
</dbReference>
<name>A0A1W2BFB5_9HYPH</name>
<dbReference type="PANTHER" id="PTHR28055:SF1">
    <property type="entry name" value="ALTERED INHERITANCE OF MITOCHONDRIA PROTEIN 41, MITOCHONDRIAL"/>
    <property type="match status" value="1"/>
</dbReference>
<dbReference type="Pfam" id="PF09424">
    <property type="entry name" value="YqeY"/>
    <property type="match status" value="1"/>
</dbReference>
<dbReference type="GO" id="GO:0016884">
    <property type="term" value="F:carbon-nitrogen ligase activity, with glutamine as amido-N-donor"/>
    <property type="evidence" value="ECO:0007669"/>
    <property type="project" value="InterPro"/>
</dbReference>
<dbReference type="Proteomes" id="UP000192656">
    <property type="component" value="Unassembled WGS sequence"/>
</dbReference>
<reference evidence="1 2" key="1">
    <citation type="submission" date="2017-04" db="EMBL/GenBank/DDBJ databases">
        <authorList>
            <person name="Afonso C.L."/>
            <person name="Miller P.J."/>
            <person name="Scott M.A."/>
            <person name="Spackman E."/>
            <person name="Goraichik I."/>
            <person name="Dimitrov K.M."/>
            <person name="Suarez D.L."/>
            <person name="Swayne D.E."/>
        </authorList>
    </citation>
    <scope>NUCLEOTIDE SEQUENCE [LARGE SCALE GENOMIC DNA]</scope>
    <source>
        <strain evidence="1 2">CGMCC 1.10972</strain>
    </source>
</reference>
<dbReference type="InterPro" id="IPR023168">
    <property type="entry name" value="GatB_Yqey_C_2"/>
</dbReference>
<dbReference type="InterPro" id="IPR019004">
    <property type="entry name" value="YqeY/Aim41"/>
</dbReference>
<dbReference type="InterPro" id="IPR003789">
    <property type="entry name" value="Asn/Gln_tRNA_amidoTrase-B-like"/>
</dbReference>
<keyword evidence="2" id="KW-1185">Reference proteome</keyword>
<dbReference type="SUPFAM" id="SSF89095">
    <property type="entry name" value="GatB/YqeY motif"/>
    <property type="match status" value="1"/>
</dbReference>
<proteinExistence type="predicted"/>
<protein>
    <recommendedName>
        <fullName evidence="3">GatB/YqeY domain-containing protein</fullName>
    </recommendedName>
</protein>
<sequence length="170" mass="18917">MSGTFKSSVAFGIGPRKQKTLMRDAITEALANAQKDDDKTRLSTLRLIHAAIKDRDVSSRAAGRDPVSEEDVLQILLIMRKQRLISAHDYEESGRLELAEQEREEIAVIDEFLPAQLDQGAIEAACREAVQDVDAKGLRDVGRCMNALKQRYPGQMDFTKASTVVKGMLR</sequence>
<dbReference type="AlphaFoldDB" id="A0A1W2BFB5"/>
<dbReference type="InterPro" id="IPR042184">
    <property type="entry name" value="YqeY/Aim41_N"/>
</dbReference>
<accession>A0A1W2BFB5</accession>
<evidence type="ECO:0000313" key="2">
    <source>
        <dbReference type="Proteomes" id="UP000192656"/>
    </source>
</evidence>